<dbReference type="InterPro" id="IPR010998">
    <property type="entry name" value="Integrase_recombinase_N"/>
</dbReference>
<dbReference type="PANTHER" id="PTHR30349:SF64">
    <property type="entry name" value="PROPHAGE INTEGRASE INTD-RELATED"/>
    <property type="match status" value="1"/>
</dbReference>
<dbReference type="InterPro" id="IPR013762">
    <property type="entry name" value="Integrase-like_cat_sf"/>
</dbReference>
<evidence type="ECO:0000256" key="2">
    <source>
        <dbReference type="ARBA" id="ARBA00022908"/>
    </source>
</evidence>
<dbReference type="NCBIfam" id="TIGR02249">
    <property type="entry name" value="integrase_gron"/>
    <property type="match status" value="1"/>
</dbReference>
<dbReference type="InterPro" id="IPR004107">
    <property type="entry name" value="Integrase_SAM-like_N"/>
</dbReference>
<gene>
    <name evidence="8" type="ORF">FPL22_17290</name>
</gene>
<keyword evidence="2" id="KW-0229">DNA integration</keyword>
<comment type="similarity">
    <text evidence="1">Belongs to the 'phage' integrase family.</text>
</comment>
<evidence type="ECO:0000259" key="7">
    <source>
        <dbReference type="PROSITE" id="PS51900"/>
    </source>
</evidence>
<evidence type="ECO:0000256" key="4">
    <source>
        <dbReference type="ARBA" id="ARBA00023172"/>
    </source>
</evidence>
<evidence type="ECO:0000313" key="9">
    <source>
        <dbReference type="Proteomes" id="UP000315648"/>
    </source>
</evidence>
<feature type="domain" description="Core-binding (CB)" evidence="7">
    <location>
        <begin position="10"/>
        <end position="93"/>
    </location>
</feature>
<dbReference type="PANTHER" id="PTHR30349">
    <property type="entry name" value="PHAGE INTEGRASE-RELATED"/>
    <property type="match status" value="1"/>
</dbReference>
<dbReference type="Gene3D" id="1.10.150.130">
    <property type="match status" value="1"/>
</dbReference>
<dbReference type="InterPro" id="IPR044068">
    <property type="entry name" value="CB"/>
</dbReference>
<dbReference type="GO" id="GO:0003677">
    <property type="term" value="F:DNA binding"/>
    <property type="evidence" value="ECO:0007669"/>
    <property type="project" value="UniProtKB-UniRule"/>
</dbReference>
<accession>A0A556QDS7</accession>
<dbReference type="AlphaFoldDB" id="A0A556QDS7"/>
<comment type="caution">
    <text evidence="8">The sequence shown here is derived from an EMBL/GenBank/DDBJ whole genome shotgun (WGS) entry which is preliminary data.</text>
</comment>
<evidence type="ECO:0000256" key="1">
    <source>
        <dbReference type="ARBA" id="ARBA00008857"/>
    </source>
</evidence>
<dbReference type="OrthoDB" id="9801717at2"/>
<name>A0A556QDS7_9BACT</name>
<dbReference type="GO" id="GO:0006310">
    <property type="term" value="P:DNA recombination"/>
    <property type="evidence" value="ECO:0007669"/>
    <property type="project" value="UniProtKB-KW"/>
</dbReference>
<organism evidence="8 9">
    <name type="scientific">Rariglobus hedericola</name>
    <dbReference type="NCBI Taxonomy" id="2597822"/>
    <lineage>
        <taxon>Bacteria</taxon>
        <taxon>Pseudomonadati</taxon>
        <taxon>Verrucomicrobiota</taxon>
        <taxon>Opitutia</taxon>
        <taxon>Opitutales</taxon>
        <taxon>Opitutaceae</taxon>
        <taxon>Rariglobus</taxon>
    </lineage>
</organism>
<dbReference type="InterPro" id="IPR002104">
    <property type="entry name" value="Integrase_catalytic"/>
</dbReference>
<evidence type="ECO:0000313" key="8">
    <source>
        <dbReference type="EMBL" id="TSJ74747.1"/>
    </source>
</evidence>
<evidence type="ECO:0000256" key="5">
    <source>
        <dbReference type="PROSITE-ProRule" id="PRU01248"/>
    </source>
</evidence>
<dbReference type="InterPro" id="IPR011946">
    <property type="entry name" value="Integrase_integron-type"/>
</dbReference>
<keyword evidence="3 5" id="KW-0238">DNA-binding</keyword>
<dbReference type="Gene3D" id="1.10.443.10">
    <property type="entry name" value="Intergrase catalytic core"/>
    <property type="match status" value="1"/>
</dbReference>
<reference evidence="8 9" key="1">
    <citation type="submission" date="2019-07" db="EMBL/GenBank/DDBJ databases">
        <title>Description of 53C-WASEF.</title>
        <authorList>
            <person name="Pitt A."/>
            <person name="Hahn M.W."/>
        </authorList>
    </citation>
    <scope>NUCLEOTIDE SEQUENCE [LARGE SCALE GENOMIC DNA]</scope>
    <source>
        <strain evidence="8 9">53C-WASEF</strain>
    </source>
</reference>
<dbReference type="Proteomes" id="UP000315648">
    <property type="component" value="Unassembled WGS sequence"/>
</dbReference>
<dbReference type="EMBL" id="VMBG01000005">
    <property type="protein sequence ID" value="TSJ74747.1"/>
    <property type="molecule type" value="Genomic_DNA"/>
</dbReference>
<dbReference type="GO" id="GO:0015074">
    <property type="term" value="P:DNA integration"/>
    <property type="evidence" value="ECO:0007669"/>
    <property type="project" value="UniProtKB-KW"/>
</dbReference>
<dbReference type="InterPro" id="IPR050090">
    <property type="entry name" value="Tyrosine_recombinase_XerCD"/>
</dbReference>
<evidence type="ECO:0000259" key="6">
    <source>
        <dbReference type="PROSITE" id="PS51898"/>
    </source>
</evidence>
<feature type="domain" description="Tyr recombinase" evidence="6">
    <location>
        <begin position="110"/>
        <end position="326"/>
    </location>
</feature>
<dbReference type="InterPro" id="IPR011010">
    <property type="entry name" value="DNA_brk_join_enz"/>
</dbReference>
<protein>
    <submittedName>
        <fullName evidence="8">Integron integrase</fullName>
    </submittedName>
</protein>
<proteinExistence type="inferred from homology"/>
<dbReference type="Pfam" id="PF00589">
    <property type="entry name" value="Phage_integrase"/>
    <property type="match status" value="1"/>
</dbReference>
<sequence>MEPGPAAKDMGANDWERKLVEALRTKGMSWRTEETYRGWAVRFAKFIEPREPQAAGAGDVEAFLTDMAVQWRASASTQRQALNALVFLMQGALGIHLGELSFRRAAKGASMPMALSRDEVKRLFEQLEGTSRLMAELAYGSGLRLMEMLRLRVHHLDLERCQLKVFAGKGDKDRLTVLPESLVEPLRKHVDRLRELFRADREAKLPGVWLPEGLNKKYPRAGEQWEWQWLFPSRETSVDPVSGVRRRHHAVDSTFQRIIKKAQSAAKIDKRITPHVLRHSFATHLLENGVDIRTVQDLLGHTSVETTQKYLHVMKKPGLGVRSPLDA</sequence>
<dbReference type="SUPFAM" id="SSF56349">
    <property type="entry name" value="DNA breaking-rejoining enzymes"/>
    <property type="match status" value="1"/>
</dbReference>
<keyword evidence="9" id="KW-1185">Reference proteome</keyword>
<dbReference type="PROSITE" id="PS51900">
    <property type="entry name" value="CB"/>
    <property type="match status" value="1"/>
</dbReference>
<evidence type="ECO:0000256" key="3">
    <source>
        <dbReference type="ARBA" id="ARBA00023125"/>
    </source>
</evidence>
<dbReference type="PROSITE" id="PS51898">
    <property type="entry name" value="TYR_RECOMBINASE"/>
    <property type="match status" value="1"/>
</dbReference>
<keyword evidence="4" id="KW-0233">DNA recombination</keyword>
<dbReference type="Pfam" id="PF13495">
    <property type="entry name" value="Phage_int_SAM_4"/>
    <property type="match status" value="1"/>
</dbReference>